<gene>
    <name evidence="2" type="ORF">ACFOZ7_22255</name>
</gene>
<protein>
    <submittedName>
        <fullName evidence="2">DsbA family protein</fullName>
    </submittedName>
</protein>
<evidence type="ECO:0000313" key="2">
    <source>
        <dbReference type="EMBL" id="MFC4249620.1"/>
    </source>
</evidence>
<dbReference type="AlphaFoldDB" id="A0ABD5P657"/>
<dbReference type="Gene3D" id="3.40.30.10">
    <property type="entry name" value="Glutaredoxin"/>
    <property type="match status" value="1"/>
</dbReference>
<reference evidence="2 3" key="1">
    <citation type="journal article" date="2014" name="Int. J. Syst. Evol. Microbiol.">
        <title>Complete genome sequence of Corynebacterium casei LMG S-19264T (=DSM 44701T), isolated from a smear-ripened cheese.</title>
        <authorList>
            <consortium name="US DOE Joint Genome Institute (JGI-PGF)"/>
            <person name="Walter F."/>
            <person name="Albersmeier A."/>
            <person name="Kalinowski J."/>
            <person name="Ruckert C."/>
        </authorList>
    </citation>
    <scope>NUCLEOTIDE SEQUENCE [LARGE SCALE GENOMIC DNA]</scope>
    <source>
        <strain evidence="2 3">IBRC-M 10912</strain>
    </source>
</reference>
<name>A0ABD5P657_9EURY</name>
<organism evidence="2 3">
    <name type="scientific">Natribaculum luteum</name>
    <dbReference type="NCBI Taxonomy" id="1586232"/>
    <lineage>
        <taxon>Archaea</taxon>
        <taxon>Methanobacteriati</taxon>
        <taxon>Methanobacteriota</taxon>
        <taxon>Stenosarchaea group</taxon>
        <taxon>Halobacteria</taxon>
        <taxon>Halobacteriales</taxon>
        <taxon>Natrialbaceae</taxon>
        <taxon>Natribaculum</taxon>
    </lineage>
</organism>
<evidence type="ECO:0000313" key="3">
    <source>
        <dbReference type="Proteomes" id="UP001595821"/>
    </source>
</evidence>
<dbReference type="SUPFAM" id="SSF52833">
    <property type="entry name" value="Thioredoxin-like"/>
    <property type="match status" value="1"/>
</dbReference>
<dbReference type="Proteomes" id="UP001595821">
    <property type="component" value="Unassembled WGS sequence"/>
</dbReference>
<dbReference type="InterPro" id="IPR001853">
    <property type="entry name" value="DSBA-like_thioredoxin_dom"/>
</dbReference>
<dbReference type="RefSeq" id="WP_246973230.1">
    <property type="nucleotide sequence ID" value="NZ_CP095397.1"/>
</dbReference>
<dbReference type="InterPro" id="IPR036249">
    <property type="entry name" value="Thioredoxin-like_sf"/>
</dbReference>
<sequence length="60" mass="6719">MPETEVYDAIGDDQLEEEMKQRFEEAKERGVTGIPTFAYDGHAARGAIPPHQFDRLVKGA</sequence>
<dbReference type="EMBL" id="JBHSDJ010000133">
    <property type="protein sequence ID" value="MFC4249620.1"/>
    <property type="molecule type" value="Genomic_DNA"/>
</dbReference>
<accession>A0ABD5P657</accession>
<proteinExistence type="predicted"/>
<dbReference type="GeneID" id="71853387"/>
<dbReference type="Pfam" id="PF01323">
    <property type="entry name" value="DSBA"/>
    <property type="match status" value="1"/>
</dbReference>
<comment type="caution">
    <text evidence="2">The sequence shown here is derived from an EMBL/GenBank/DDBJ whole genome shotgun (WGS) entry which is preliminary data.</text>
</comment>
<evidence type="ECO:0000259" key="1">
    <source>
        <dbReference type="Pfam" id="PF01323"/>
    </source>
</evidence>
<feature type="domain" description="DSBA-like thioredoxin" evidence="1">
    <location>
        <begin position="5"/>
        <end position="56"/>
    </location>
</feature>